<evidence type="ECO:0000256" key="1">
    <source>
        <dbReference type="SAM" id="Phobius"/>
    </source>
</evidence>
<dbReference type="STRING" id="1123024.GCA_000423625_00228"/>
<feature type="transmembrane region" description="Helical" evidence="1">
    <location>
        <begin position="12"/>
        <end position="36"/>
    </location>
</feature>
<keyword evidence="3" id="KW-1185">Reference proteome</keyword>
<dbReference type="Pfam" id="PF10011">
    <property type="entry name" value="DUF2254"/>
    <property type="match status" value="1"/>
</dbReference>
<protein>
    <recommendedName>
        <fullName evidence="4">DUF2254 domain-containing protein</fullName>
    </recommendedName>
</protein>
<dbReference type="AlphaFoldDB" id="A0A511D144"/>
<proteinExistence type="predicted"/>
<comment type="caution">
    <text evidence="2">The sequence shown here is derived from an EMBL/GenBank/DDBJ whole genome shotgun (WGS) entry which is preliminary data.</text>
</comment>
<reference evidence="2 3" key="1">
    <citation type="submission" date="2019-07" db="EMBL/GenBank/DDBJ databases">
        <title>Whole genome shotgun sequence of Pseudonocardia asaccharolytica NBRC 16224.</title>
        <authorList>
            <person name="Hosoyama A."/>
            <person name="Uohara A."/>
            <person name="Ohji S."/>
            <person name="Ichikawa N."/>
        </authorList>
    </citation>
    <scope>NUCLEOTIDE SEQUENCE [LARGE SCALE GENOMIC DNA]</scope>
    <source>
        <strain evidence="2 3">NBRC 16224</strain>
    </source>
</reference>
<evidence type="ECO:0000313" key="3">
    <source>
        <dbReference type="Proteomes" id="UP000321328"/>
    </source>
</evidence>
<keyword evidence="1" id="KW-0812">Transmembrane</keyword>
<dbReference type="InterPro" id="IPR018723">
    <property type="entry name" value="DUF2254_membrane"/>
</dbReference>
<evidence type="ECO:0000313" key="2">
    <source>
        <dbReference type="EMBL" id="GEL18481.1"/>
    </source>
</evidence>
<dbReference type="RefSeq" id="WP_037055253.1">
    <property type="nucleotide sequence ID" value="NZ_AUII01000001.1"/>
</dbReference>
<dbReference type="Proteomes" id="UP000321328">
    <property type="component" value="Unassembled WGS sequence"/>
</dbReference>
<keyword evidence="1" id="KW-0472">Membrane</keyword>
<feature type="transmembrane region" description="Helical" evidence="1">
    <location>
        <begin position="56"/>
        <end position="81"/>
    </location>
</feature>
<dbReference type="EMBL" id="BJVI01000021">
    <property type="protein sequence ID" value="GEL18481.1"/>
    <property type="molecule type" value="Genomic_DNA"/>
</dbReference>
<feature type="transmembrane region" description="Helical" evidence="1">
    <location>
        <begin position="135"/>
        <end position="159"/>
    </location>
</feature>
<gene>
    <name evidence="2" type="ORF">PA7_23180</name>
</gene>
<keyword evidence="1" id="KW-1133">Transmembrane helix</keyword>
<sequence>MRPRGALREYLRGSLSVLPVLGALVAVLAGSLLSLVDVGPRFPLAFQGTADDARALLTGIVSTMVTVIAVLLGLTVVALQMASTQFSPRLLRNFLRDRPNQLVLAVFVGTFVYSAAGLFTVGVSAGERTGDYPRLAVTGAIALMFASLTLLVFFANHLAHSIQIDTIMRTIEGHTLAVIRGGLLPGGGAVPTVPTVPNRATPVAARRSGYVQVVDVAGLLAQAGRRRVTVRLRPRVGDHVVAGTTLAWVWTDGAGARTSDGVEFEPILDETVRIGFERTFEQDAGFGCRQLVDIACKALSSAINDPYTAIQAIDHLAVVFSALATAPVGDHVAHAAGGTVVVPGRRFGSYLALGCGLIRRCGMREPTVAHAMLRMLTACAARSADEPDRFTAIRHEAELIVADCDRAGHRTGDLAEVHAEARSLQALLGARMAASATRGAATTSPGPAPG</sequence>
<evidence type="ECO:0008006" key="4">
    <source>
        <dbReference type="Google" id="ProtNLM"/>
    </source>
</evidence>
<accession>A0A511D144</accession>
<name>A0A511D144_9PSEU</name>
<feature type="transmembrane region" description="Helical" evidence="1">
    <location>
        <begin position="102"/>
        <end position="123"/>
    </location>
</feature>
<organism evidence="2 3">
    <name type="scientific">Pseudonocardia asaccharolytica DSM 44247 = NBRC 16224</name>
    <dbReference type="NCBI Taxonomy" id="1123024"/>
    <lineage>
        <taxon>Bacteria</taxon>
        <taxon>Bacillati</taxon>
        <taxon>Actinomycetota</taxon>
        <taxon>Actinomycetes</taxon>
        <taxon>Pseudonocardiales</taxon>
        <taxon>Pseudonocardiaceae</taxon>
        <taxon>Pseudonocardia</taxon>
    </lineage>
</organism>